<dbReference type="Gramene" id="TraesCAD_scaffold_044525_01G000200.1">
    <property type="protein sequence ID" value="TraesCAD_scaffold_044525_01G000200.1"/>
    <property type="gene ID" value="TraesCAD_scaffold_044525_01G000200"/>
</dbReference>
<evidence type="ECO:0000313" key="15">
    <source>
        <dbReference type="EnsemblPlants" id="TraesCS1B02G466000.1.cds1"/>
    </source>
</evidence>
<reference evidence="15" key="2">
    <citation type="submission" date="2018-10" db="UniProtKB">
        <authorList>
            <consortium name="EnsemblPlants"/>
        </authorList>
    </citation>
    <scope>IDENTIFICATION</scope>
</reference>
<evidence type="ECO:0000256" key="4">
    <source>
        <dbReference type="ARBA" id="ARBA00022614"/>
    </source>
</evidence>
<dbReference type="PROSITE" id="PS51450">
    <property type="entry name" value="LRR"/>
    <property type="match status" value="1"/>
</dbReference>
<evidence type="ECO:0000313" key="16">
    <source>
        <dbReference type="Proteomes" id="UP000019116"/>
    </source>
</evidence>
<dbReference type="Gramene" id="TraesROB_scaffold_037593_01G000500.1">
    <property type="protein sequence ID" value="TraesROB_scaffold_037593_01G000500.1"/>
    <property type="gene ID" value="TraesROB_scaffold_037593_01G000500"/>
</dbReference>
<evidence type="ECO:0000256" key="5">
    <source>
        <dbReference type="ARBA" id="ARBA00022626"/>
    </source>
</evidence>
<keyword evidence="9 12" id="KW-1133">Transmembrane helix</keyword>
<dbReference type="Gene3D" id="3.80.10.10">
    <property type="entry name" value="Ribonuclease Inhibitor"/>
    <property type="match status" value="5"/>
</dbReference>
<comment type="subcellular location">
    <subcellularLocation>
        <location evidence="1">Cell membrane</location>
        <topology evidence="1">Single-pass type I membrane protein</topology>
    </subcellularLocation>
</comment>
<dbReference type="Pfam" id="PF08263">
    <property type="entry name" value="LRRNT_2"/>
    <property type="match status" value="1"/>
</dbReference>
<dbReference type="GO" id="GO:0005886">
    <property type="term" value="C:plasma membrane"/>
    <property type="evidence" value="ECO:0007669"/>
    <property type="project" value="UniProtKB-SubCell"/>
</dbReference>
<dbReference type="Pfam" id="PF13855">
    <property type="entry name" value="LRR_8"/>
    <property type="match status" value="2"/>
</dbReference>
<feature type="signal peptide" evidence="13">
    <location>
        <begin position="1"/>
        <end position="33"/>
    </location>
</feature>
<dbReference type="Pfam" id="PF00560">
    <property type="entry name" value="LRR_1"/>
    <property type="match status" value="8"/>
</dbReference>
<dbReference type="PANTHER" id="PTHR48063:SF92">
    <property type="entry name" value="LEUCINE-RICH REPEAT-CONTAINING N-TERMINAL PLANT-TYPE DOMAIN-CONTAINING PROTEIN"/>
    <property type="match status" value="1"/>
</dbReference>
<dbReference type="InterPro" id="IPR001611">
    <property type="entry name" value="Leu-rich_rpt"/>
</dbReference>
<dbReference type="Gramene" id="TraesCLE_scaffold_040208_01G000200.1">
    <property type="protein sequence ID" value="TraesCLE_scaffold_040208_01G000200.1"/>
    <property type="gene ID" value="TraesCLE_scaffold_040208_01G000200"/>
</dbReference>
<feature type="domain" description="Leucine-rich repeat-containing N-terminal plant-type" evidence="14">
    <location>
        <begin position="52"/>
        <end position="89"/>
    </location>
</feature>
<dbReference type="AlphaFoldDB" id="A0A3B5Z5F9"/>
<evidence type="ECO:0000256" key="11">
    <source>
        <dbReference type="ARBA" id="ARBA00023180"/>
    </source>
</evidence>
<evidence type="ECO:0000256" key="6">
    <source>
        <dbReference type="ARBA" id="ARBA00022692"/>
    </source>
</evidence>
<accession>A0A3B5Z5F9</accession>
<keyword evidence="6 12" id="KW-0812">Transmembrane</keyword>
<proteinExistence type="inferred from homology"/>
<dbReference type="InterPro" id="IPR013210">
    <property type="entry name" value="LRR_N_plant-typ"/>
</dbReference>
<keyword evidence="4" id="KW-0433">Leucine-rich repeat</keyword>
<comment type="similarity">
    <text evidence="2">Belongs to the RLP family.</text>
</comment>
<dbReference type="InterPro" id="IPR046956">
    <property type="entry name" value="RLP23-like"/>
</dbReference>
<dbReference type="OMA" id="HNCSEEV"/>
<keyword evidence="10 12" id="KW-0472">Membrane</keyword>
<evidence type="ECO:0000256" key="7">
    <source>
        <dbReference type="ARBA" id="ARBA00022729"/>
    </source>
</evidence>
<dbReference type="Proteomes" id="UP000019116">
    <property type="component" value="Chromosome 1B"/>
</dbReference>
<dbReference type="FunFam" id="3.80.10.10:FF:000095">
    <property type="entry name" value="LRR receptor-like serine/threonine-protein kinase GSO1"/>
    <property type="match status" value="2"/>
</dbReference>
<evidence type="ECO:0000256" key="8">
    <source>
        <dbReference type="ARBA" id="ARBA00022737"/>
    </source>
</evidence>
<dbReference type="SMR" id="A0A3B5Z5F9"/>
<dbReference type="Gramene" id="TraesCS1B03G1246500.1">
    <property type="protein sequence ID" value="TraesCS1B03G1246500.1.CDS1"/>
    <property type="gene ID" value="TraesCS1B03G1246500"/>
</dbReference>
<evidence type="ECO:0000256" key="3">
    <source>
        <dbReference type="ARBA" id="ARBA00022475"/>
    </source>
</evidence>
<dbReference type="EnsemblPlants" id="TraesCS1B02G466000.1">
    <property type="protein sequence ID" value="TraesCS1B02G466000.1.cds1"/>
    <property type="gene ID" value="TraesCS1B02G466000"/>
</dbReference>
<dbReference type="SUPFAM" id="SSF52058">
    <property type="entry name" value="L domain-like"/>
    <property type="match status" value="3"/>
</dbReference>
<dbReference type="SMART" id="SM00369">
    <property type="entry name" value="LRR_TYP"/>
    <property type="match status" value="4"/>
</dbReference>
<feature type="chain" id="PRO_5043170321" description="Leucine-rich repeat-containing N-terminal plant-type domain-containing protein" evidence="13">
    <location>
        <begin position="34"/>
        <end position="1001"/>
    </location>
</feature>
<reference evidence="15" key="1">
    <citation type="submission" date="2018-08" db="EMBL/GenBank/DDBJ databases">
        <authorList>
            <person name="Rossello M."/>
        </authorList>
    </citation>
    <scope>NUCLEOTIDE SEQUENCE [LARGE SCALE GENOMIC DNA]</scope>
    <source>
        <strain evidence="15">cv. Chinese Spring</strain>
    </source>
</reference>
<dbReference type="OrthoDB" id="749832at2759"/>
<dbReference type="GO" id="GO:0009742">
    <property type="term" value="P:brassinosteroid mediated signaling pathway"/>
    <property type="evidence" value="ECO:0007669"/>
    <property type="project" value="UniProtKB-KW"/>
</dbReference>
<keyword evidence="7 13" id="KW-0732">Signal</keyword>
<protein>
    <recommendedName>
        <fullName evidence="14">Leucine-rich repeat-containing N-terminal plant-type domain-containing protein</fullName>
    </recommendedName>
</protein>
<evidence type="ECO:0000256" key="13">
    <source>
        <dbReference type="SAM" id="SignalP"/>
    </source>
</evidence>
<keyword evidence="11" id="KW-0325">Glycoprotein</keyword>
<dbReference type="InterPro" id="IPR003591">
    <property type="entry name" value="Leu-rich_rpt_typical-subtyp"/>
</dbReference>
<evidence type="ECO:0000256" key="2">
    <source>
        <dbReference type="ARBA" id="ARBA00009592"/>
    </source>
</evidence>
<dbReference type="Pfam" id="PF13516">
    <property type="entry name" value="LRR_6"/>
    <property type="match status" value="1"/>
</dbReference>
<evidence type="ECO:0000259" key="14">
    <source>
        <dbReference type="Pfam" id="PF08263"/>
    </source>
</evidence>
<feature type="transmembrane region" description="Helical" evidence="12">
    <location>
        <begin position="945"/>
        <end position="964"/>
    </location>
</feature>
<sequence>MKFNNKTHFTFSSKSTMLALAVFLLLLTETTTGWSKQEALRTTHDRGGCIAREREALLSIKAGITADPDGLLSLWRGQDCCRWEGVSCSNMTGHVIKLDLHKRDDQSSLEGEISSSLKDLQHLQHLDLGGNEDLTGPGGRLPEFLGSLGDLQYLNLSSLDFSGTVPHQLGNLSRLLYLDLSIDLRSYYGLSTELHQEDLSWLPQLSLLKHLDMSYVNLSTVIGWVDTVNKLAALEVLKLSSCSLNNTGHFVSRSNLTMLEILDISGNSIEMQFKAISWVLDATSLIYLSLEYSGIYGTFPAHLGNFTSLEVLQLSGNYLKGMIPDALTSLCRLRIFELAGNDVQGDMTVLIDRLPKCPCCQLQVLRLGHNSITGSLSDWISNVTSLATLDLRFNKLTGPLTTGIGMLSNLIYLNLGYNQMDGLITQGHFAKLTELRHLHLSGNSFTMELNSDWIPPFRLQSLGLTSSCLGPRFPQWLKSQKNISFLYMSGTGIVDTMPDWFWTVFIGAEILDLSSNNIGGKLPATLGQMGAAVLDLSSNQFTGSVQQLPQYITELDLSSNFLSGPLPLSLWPIYRESLFLSNNYFTGTIPASLCQVQSLRYLDIGNNMITGHFPRCSEHVTSSSAMVTHNTTSLDSDSSSTMPLSMSIETLRIDNNSLSEEFPLLIQNCPEVTFLDLGQNKFSGSIPEWIGQKLPQLRYLCLRSNMFSGYIPAQLKELRHLQYLDLAHNNFSGSIPRSLLNMDGMTETTELADPDIPSGTSSGIVAVDDGDVPGGFAYYYIDSIFVVTKGQGREYIGQSIYMVSLDLSCNHLTGDIPKSIGPASGLVSMNLSLNHLTGKIPESIGSMRSLESLDLSSNQLSGEIPSSLSDLTLLSYLNLSYNDLSGRIPSGHQLDTLNPDNPASMYIGNAGVCGPPLRKTCPGNHTAESHPAASKEGSETMPFCFGLSVGFVVGLWVVFCSLLFKKTWRVSYFQFFDEACDKMYSLRPQILVIKMDKKRCI</sequence>
<evidence type="ECO:0000256" key="10">
    <source>
        <dbReference type="ARBA" id="ARBA00023136"/>
    </source>
</evidence>
<dbReference type="Gramene" id="TraesCS1B02G466000.1">
    <property type="protein sequence ID" value="TraesCS1B02G466000.1.cds1"/>
    <property type="gene ID" value="TraesCS1B02G466000"/>
</dbReference>
<keyword evidence="16" id="KW-1185">Reference proteome</keyword>
<dbReference type="STRING" id="4565.A0A3B5Z5F9"/>
<dbReference type="PANTHER" id="PTHR48063">
    <property type="entry name" value="LRR RECEPTOR-LIKE KINASE"/>
    <property type="match status" value="1"/>
</dbReference>
<dbReference type="FunFam" id="3.80.10.10:FF:000111">
    <property type="entry name" value="LRR receptor-like serine/threonine-protein kinase ERECTA"/>
    <property type="match status" value="1"/>
</dbReference>
<keyword evidence="5" id="KW-1070">Brassinosteroid signaling pathway</keyword>
<dbReference type="InterPro" id="IPR032675">
    <property type="entry name" value="LRR_dom_sf"/>
</dbReference>
<evidence type="ECO:0000256" key="9">
    <source>
        <dbReference type="ARBA" id="ARBA00022989"/>
    </source>
</evidence>
<keyword evidence="8" id="KW-0677">Repeat</keyword>
<organism evidence="15">
    <name type="scientific">Triticum aestivum</name>
    <name type="common">Wheat</name>
    <dbReference type="NCBI Taxonomy" id="4565"/>
    <lineage>
        <taxon>Eukaryota</taxon>
        <taxon>Viridiplantae</taxon>
        <taxon>Streptophyta</taxon>
        <taxon>Embryophyta</taxon>
        <taxon>Tracheophyta</taxon>
        <taxon>Spermatophyta</taxon>
        <taxon>Magnoliopsida</taxon>
        <taxon>Liliopsida</taxon>
        <taxon>Poales</taxon>
        <taxon>Poaceae</taxon>
        <taxon>BOP clade</taxon>
        <taxon>Pooideae</taxon>
        <taxon>Triticodae</taxon>
        <taxon>Triticeae</taxon>
        <taxon>Triticinae</taxon>
        <taxon>Triticum</taxon>
    </lineage>
</organism>
<keyword evidence="3" id="KW-1003">Cell membrane</keyword>
<name>A0A3B5Z5F9_WHEAT</name>
<dbReference type="Gramene" id="TraesRN1B0101270800.1">
    <property type="protein sequence ID" value="TraesRN1B0101270800.1"/>
    <property type="gene ID" value="TraesRN1B0101270800"/>
</dbReference>
<evidence type="ECO:0000256" key="1">
    <source>
        <dbReference type="ARBA" id="ARBA00004251"/>
    </source>
</evidence>
<evidence type="ECO:0000256" key="12">
    <source>
        <dbReference type="SAM" id="Phobius"/>
    </source>
</evidence>